<keyword evidence="2" id="KW-0539">Nucleus</keyword>
<evidence type="ECO:0000313" key="5">
    <source>
        <dbReference type="EMBL" id="ETI21174.1"/>
    </source>
</evidence>
<gene>
    <name evidence="5" type="ORF">G647_07518</name>
</gene>
<dbReference type="OrthoDB" id="4157072at2759"/>
<evidence type="ECO:0000256" key="3">
    <source>
        <dbReference type="SAM" id="Coils"/>
    </source>
</evidence>
<evidence type="ECO:0000313" key="6">
    <source>
        <dbReference type="Proteomes" id="UP000030678"/>
    </source>
</evidence>
<dbReference type="InterPro" id="IPR004827">
    <property type="entry name" value="bZIP"/>
</dbReference>
<dbReference type="GO" id="GO:0090575">
    <property type="term" value="C:RNA polymerase II transcription regulator complex"/>
    <property type="evidence" value="ECO:0007669"/>
    <property type="project" value="TreeGrafter"/>
</dbReference>
<dbReference type="PANTHER" id="PTHR40621:SF6">
    <property type="entry name" value="AP-1-LIKE TRANSCRIPTION FACTOR YAP1-RELATED"/>
    <property type="match status" value="1"/>
</dbReference>
<dbReference type="CDD" id="cd14688">
    <property type="entry name" value="bZIP_YAP"/>
    <property type="match status" value="1"/>
</dbReference>
<proteinExistence type="predicted"/>
<feature type="coiled-coil region" evidence="3">
    <location>
        <begin position="129"/>
        <end position="184"/>
    </location>
</feature>
<evidence type="ECO:0000259" key="4">
    <source>
        <dbReference type="PROSITE" id="PS00036"/>
    </source>
</evidence>
<comment type="subcellular location">
    <subcellularLocation>
        <location evidence="1">Nucleus</location>
    </subcellularLocation>
</comment>
<dbReference type="PROSITE" id="PS00036">
    <property type="entry name" value="BZIP_BASIC"/>
    <property type="match status" value="1"/>
</dbReference>
<dbReference type="EMBL" id="KB822707">
    <property type="protein sequence ID" value="ETI21174.1"/>
    <property type="molecule type" value="Genomic_DNA"/>
</dbReference>
<dbReference type="RefSeq" id="XP_008730055.1">
    <property type="nucleotide sequence ID" value="XM_008731833.1"/>
</dbReference>
<dbReference type="PANTHER" id="PTHR40621">
    <property type="entry name" value="TRANSCRIPTION FACTOR KAPC-RELATED"/>
    <property type="match status" value="1"/>
</dbReference>
<evidence type="ECO:0000256" key="1">
    <source>
        <dbReference type="ARBA" id="ARBA00004123"/>
    </source>
</evidence>
<dbReference type="GeneID" id="19986011"/>
<accession>V9D2L5</accession>
<dbReference type="HOGENOM" id="CLU_1250532_0_0_1"/>
<dbReference type="Proteomes" id="UP000030678">
    <property type="component" value="Unassembled WGS sequence"/>
</dbReference>
<evidence type="ECO:0000256" key="2">
    <source>
        <dbReference type="ARBA" id="ARBA00023242"/>
    </source>
</evidence>
<dbReference type="GO" id="GO:0000976">
    <property type="term" value="F:transcription cis-regulatory region binding"/>
    <property type="evidence" value="ECO:0007669"/>
    <property type="project" value="InterPro"/>
</dbReference>
<reference evidence="5 6" key="1">
    <citation type="submission" date="2013-03" db="EMBL/GenBank/DDBJ databases">
        <title>The Genome Sequence of Cladophialophora carrionii CBS 160.54.</title>
        <authorList>
            <consortium name="The Broad Institute Genomics Platform"/>
            <person name="Cuomo C."/>
            <person name="de Hoog S."/>
            <person name="Gorbushina A."/>
            <person name="Walker B."/>
            <person name="Young S.K."/>
            <person name="Zeng Q."/>
            <person name="Gargeya S."/>
            <person name="Fitzgerald M."/>
            <person name="Haas B."/>
            <person name="Abouelleil A."/>
            <person name="Allen A.W."/>
            <person name="Alvarado L."/>
            <person name="Arachchi H.M."/>
            <person name="Berlin A.M."/>
            <person name="Chapman S.B."/>
            <person name="Gainer-Dewar J."/>
            <person name="Goldberg J."/>
            <person name="Griggs A."/>
            <person name="Gujja S."/>
            <person name="Hansen M."/>
            <person name="Howarth C."/>
            <person name="Imamovic A."/>
            <person name="Ireland A."/>
            <person name="Larimer J."/>
            <person name="McCowan C."/>
            <person name="Murphy C."/>
            <person name="Pearson M."/>
            <person name="Poon T.W."/>
            <person name="Priest M."/>
            <person name="Roberts A."/>
            <person name="Saif S."/>
            <person name="Shea T."/>
            <person name="Sisk P."/>
            <person name="Sykes S."/>
            <person name="Wortman J."/>
            <person name="Nusbaum C."/>
            <person name="Birren B."/>
        </authorList>
    </citation>
    <scope>NUCLEOTIDE SEQUENCE [LARGE SCALE GENOMIC DNA]</scope>
    <source>
        <strain evidence="5 6">CBS 160.54</strain>
    </source>
</reference>
<dbReference type="SUPFAM" id="SSF57959">
    <property type="entry name" value="Leucine zipper domain"/>
    <property type="match status" value="1"/>
</dbReference>
<dbReference type="AlphaFoldDB" id="V9D2L5"/>
<dbReference type="InterPro" id="IPR046347">
    <property type="entry name" value="bZIP_sf"/>
</dbReference>
<name>V9D2L5_9EURO</name>
<feature type="domain" description="BZIP" evidence="4">
    <location>
        <begin position="116"/>
        <end position="131"/>
    </location>
</feature>
<dbReference type="Gene3D" id="1.20.5.170">
    <property type="match status" value="1"/>
</dbReference>
<dbReference type="GO" id="GO:0001228">
    <property type="term" value="F:DNA-binding transcription activator activity, RNA polymerase II-specific"/>
    <property type="evidence" value="ECO:0007669"/>
    <property type="project" value="TreeGrafter"/>
</dbReference>
<keyword evidence="3" id="KW-0175">Coiled coil</keyword>
<organism evidence="5 6">
    <name type="scientific">Cladophialophora carrionii CBS 160.54</name>
    <dbReference type="NCBI Taxonomy" id="1279043"/>
    <lineage>
        <taxon>Eukaryota</taxon>
        <taxon>Fungi</taxon>
        <taxon>Dikarya</taxon>
        <taxon>Ascomycota</taxon>
        <taxon>Pezizomycotina</taxon>
        <taxon>Eurotiomycetes</taxon>
        <taxon>Chaetothyriomycetidae</taxon>
        <taxon>Chaetothyriales</taxon>
        <taxon>Herpotrichiellaceae</taxon>
        <taxon>Cladophialophora</taxon>
    </lineage>
</organism>
<protein>
    <recommendedName>
        <fullName evidence="4">BZIP domain-containing protein</fullName>
    </recommendedName>
</protein>
<dbReference type="InterPro" id="IPR050936">
    <property type="entry name" value="AP-1-like"/>
</dbReference>
<sequence length="227" mass="25233">MDPASSSSTLVFRKGLRAEAFHQPYVYSDTHNNGRFGGDDDPALDDYEWDQLLSAYSLTVATSPFAASTPTGSCQDQGENHVIPAGAFSGMLSESHFLVIDPEGKGCEVVQSRCERRRAQNRKAQRAYRARKEAQLKTASSTLAEKQSQLRTLHLHNQELLEVINRLKVIVVDLEAENQLLKERHRAEGGPMDEAFEWVMESASFVSPLAAETLLLQKDRLEGGTQL</sequence>
<dbReference type="VEuPathDB" id="FungiDB:G647_07518"/>